<keyword evidence="4" id="KW-0653">Protein transport</keyword>
<reference evidence="9" key="2">
    <citation type="submission" date="2020-09" db="EMBL/GenBank/DDBJ databases">
        <authorList>
            <person name="Sun Q."/>
            <person name="Kim S."/>
        </authorList>
    </citation>
    <scope>NUCLEOTIDE SEQUENCE</scope>
    <source>
        <strain evidence="9">KCTC 12988</strain>
    </source>
</reference>
<accession>A0A918TME9</accession>
<evidence type="ECO:0000256" key="7">
    <source>
        <dbReference type="ARBA" id="ARBA00023136"/>
    </source>
</evidence>
<keyword evidence="6" id="KW-0811">Translocation</keyword>
<evidence type="ECO:0000313" key="9">
    <source>
        <dbReference type="EMBL" id="GHC52462.1"/>
    </source>
</evidence>
<dbReference type="GO" id="GO:0006886">
    <property type="term" value="P:intracellular protein transport"/>
    <property type="evidence" value="ECO:0007669"/>
    <property type="project" value="InterPro"/>
</dbReference>
<dbReference type="AlphaFoldDB" id="A0A918TME9"/>
<comment type="caution">
    <text evidence="9">The sequence shown here is derived from an EMBL/GenBank/DDBJ whole genome shotgun (WGS) entry which is preliminary data.</text>
</comment>
<dbReference type="Proteomes" id="UP000644507">
    <property type="component" value="Unassembled WGS sequence"/>
</dbReference>
<dbReference type="GO" id="GO:0006605">
    <property type="term" value="P:protein targeting"/>
    <property type="evidence" value="ECO:0007669"/>
    <property type="project" value="InterPro"/>
</dbReference>
<evidence type="ECO:0000256" key="6">
    <source>
        <dbReference type="ARBA" id="ARBA00023010"/>
    </source>
</evidence>
<feature type="transmembrane region" description="Helical" evidence="8">
    <location>
        <begin position="37"/>
        <end position="58"/>
    </location>
</feature>
<dbReference type="InterPro" id="IPR038379">
    <property type="entry name" value="SecE_sf"/>
</dbReference>
<evidence type="ECO:0000256" key="3">
    <source>
        <dbReference type="ARBA" id="ARBA00022692"/>
    </source>
</evidence>
<reference evidence="9" key="1">
    <citation type="journal article" date="2014" name="Int. J. Syst. Evol. Microbiol.">
        <title>Complete genome sequence of Corynebacterium casei LMG S-19264T (=DSM 44701T), isolated from a smear-ripened cheese.</title>
        <authorList>
            <consortium name="US DOE Joint Genome Institute (JGI-PGF)"/>
            <person name="Walter F."/>
            <person name="Albersmeier A."/>
            <person name="Kalinowski J."/>
            <person name="Ruckert C."/>
        </authorList>
    </citation>
    <scope>NUCLEOTIDE SEQUENCE</scope>
    <source>
        <strain evidence="9">KCTC 12988</strain>
    </source>
</reference>
<dbReference type="GO" id="GO:0016020">
    <property type="term" value="C:membrane"/>
    <property type="evidence" value="ECO:0007669"/>
    <property type="project" value="UniProtKB-SubCell"/>
</dbReference>
<evidence type="ECO:0000256" key="5">
    <source>
        <dbReference type="ARBA" id="ARBA00022989"/>
    </source>
</evidence>
<keyword evidence="5 8" id="KW-1133">Transmembrane helix</keyword>
<name>A0A918TME9_9BACT</name>
<keyword evidence="3 8" id="KW-0812">Transmembrane</keyword>
<evidence type="ECO:0000256" key="1">
    <source>
        <dbReference type="ARBA" id="ARBA00004370"/>
    </source>
</evidence>
<dbReference type="Pfam" id="PF00584">
    <property type="entry name" value="SecE"/>
    <property type="match status" value="1"/>
</dbReference>
<proteinExistence type="predicted"/>
<keyword evidence="7 8" id="KW-0472">Membrane</keyword>
<dbReference type="InterPro" id="IPR001901">
    <property type="entry name" value="Translocase_SecE/Sec61-g"/>
</dbReference>
<protein>
    <recommendedName>
        <fullName evidence="11">Preprotein translocase subunit SecE</fullName>
    </recommendedName>
</protein>
<dbReference type="Gene3D" id="1.20.5.1030">
    <property type="entry name" value="Preprotein translocase secy subunit"/>
    <property type="match status" value="1"/>
</dbReference>
<evidence type="ECO:0000256" key="2">
    <source>
        <dbReference type="ARBA" id="ARBA00022448"/>
    </source>
</evidence>
<dbReference type="EMBL" id="BMXI01000007">
    <property type="protein sequence ID" value="GHC52462.1"/>
    <property type="molecule type" value="Genomic_DNA"/>
</dbReference>
<gene>
    <name evidence="9" type="ORF">GCM10007100_18450</name>
</gene>
<evidence type="ECO:0000256" key="4">
    <source>
        <dbReference type="ARBA" id="ARBA00022927"/>
    </source>
</evidence>
<organism evidence="9 10">
    <name type="scientific">Roseibacillus persicicus</name>
    <dbReference type="NCBI Taxonomy" id="454148"/>
    <lineage>
        <taxon>Bacteria</taxon>
        <taxon>Pseudomonadati</taxon>
        <taxon>Verrucomicrobiota</taxon>
        <taxon>Verrucomicrobiia</taxon>
        <taxon>Verrucomicrobiales</taxon>
        <taxon>Verrucomicrobiaceae</taxon>
        <taxon>Roseibacillus</taxon>
    </lineage>
</organism>
<sequence>MRKAFTFINEVKGELRKAAWPWDPDPKVKGFKKFKELIDSTVVVIIAMLLLAGFVAFWDFIHRNVVDFLTGLGVG</sequence>
<comment type="subcellular location">
    <subcellularLocation>
        <location evidence="1">Membrane</location>
    </subcellularLocation>
</comment>
<evidence type="ECO:0000256" key="8">
    <source>
        <dbReference type="SAM" id="Phobius"/>
    </source>
</evidence>
<keyword evidence="10" id="KW-1185">Reference proteome</keyword>
<evidence type="ECO:0008006" key="11">
    <source>
        <dbReference type="Google" id="ProtNLM"/>
    </source>
</evidence>
<keyword evidence="2" id="KW-0813">Transport</keyword>
<dbReference type="RefSeq" id="WP_189569652.1">
    <property type="nucleotide sequence ID" value="NZ_BMXI01000007.1"/>
</dbReference>
<evidence type="ECO:0000313" key="10">
    <source>
        <dbReference type="Proteomes" id="UP000644507"/>
    </source>
</evidence>